<dbReference type="AlphaFoldDB" id="A0A1S7LIH2"/>
<dbReference type="PANTHER" id="PTHR38040">
    <property type="entry name" value="UBIQUINONE BIOSYNTHESIS ACCESSORY FACTOR UBIK"/>
    <property type="match status" value="1"/>
</dbReference>
<proteinExistence type="predicted"/>
<evidence type="ECO:0000256" key="1">
    <source>
        <dbReference type="SAM" id="Coils"/>
    </source>
</evidence>
<sequence length="90" mass="10419">MQLDNDLIDRISQNVLGVFNMAGETREEMIRKVREVVREGVEHFDLVTRDDFEVSQQMLSKARIQLDALEKRVSELEAQLNAQEGEEKAE</sequence>
<keyword evidence="1" id="KW-0175">Coiled coil</keyword>
<dbReference type="InterPro" id="IPR007475">
    <property type="entry name" value="UbiK"/>
</dbReference>
<protein>
    <recommendedName>
        <fullName evidence="3">Ubiquinone biosynthesis accessory factor UbiK</fullName>
    </recommendedName>
</protein>
<name>A0A1S7LIH2_MAGMO</name>
<feature type="coiled-coil region" evidence="1">
    <location>
        <begin position="52"/>
        <end position="86"/>
    </location>
</feature>
<accession>A0A1S7LIH2</accession>
<dbReference type="Pfam" id="PF04380">
    <property type="entry name" value="BMFP"/>
    <property type="match status" value="1"/>
</dbReference>
<organism evidence="2">
    <name type="scientific">Magnetococcus massalia (strain MO-1)</name>
    <dbReference type="NCBI Taxonomy" id="451514"/>
    <lineage>
        <taxon>Bacteria</taxon>
        <taxon>Pseudomonadati</taxon>
        <taxon>Pseudomonadota</taxon>
        <taxon>Magnetococcia</taxon>
        <taxon>Magnetococcales</taxon>
        <taxon>Magnetococcaceae</taxon>
        <taxon>Magnetococcus</taxon>
    </lineage>
</organism>
<dbReference type="PANTHER" id="PTHR38040:SF1">
    <property type="entry name" value="UBIQUINONE BIOSYNTHESIS ACCESSORY FACTOR UBIK"/>
    <property type="match status" value="1"/>
</dbReference>
<dbReference type="EMBL" id="LO017727">
    <property type="protein sequence ID" value="CRH06705.1"/>
    <property type="molecule type" value="Genomic_DNA"/>
</dbReference>
<dbReference type="GO" id="GO:0005829">
    <property type="term" value="C:cytosol"/>
    <property type="evidence" value="ECO:0007669"/>
    <property type="project" value="TreeGrafter"/>
</dbReference>
<evidence type="ECO:0008006" key="3">
    <source>
        <dbReference type="Google" id="ProtNLM"/>
    </source>
</evidence>
<evidence type="ECO:0000313" key="2">
    <source>
        <dbReference type="EMBL" id="CRH06705.1"/>
    </source>
</evidence>
<gene>
    <name evidence="2" type="ORF">MAGMO_2548</name>
</gene>
<reference evidence="2" key="1">
    <citation type="submission" date="2015-04" db="EMBL/GenBank/DDBJ databases">
        <authorList>
            <person name="Syromyatnikov M.Y."/>
            <person name="Popov V.N."/>
        </authorList>
    </citation>
    <scope>NUCLEOTIDE SEQUENCE</scope>
    <source>
        <strain evidence="2">MO-1</strain>
    </source>
</reference>